<comment type="caution">
    <text evidence="1">The sequence shown here is derived from an EMBL/GenBank/DDBJ whole genome shotgun (WGS) entry which is preliminary data.</text>
</comment>
<dbReference type="EMBL" id="LJIJ01003627">
    <property type="protein sequence ID" value="ODM88414.1"/>
    <property type="molecule type" value="Genomic_DNA"/>
</dbReference>
<organism evidence="1 2">
    <name type="scientific">Orchesella cincta</name>
    <name type="common">Springtail</name>
    <name type="synonym">Podura cincta</name>
    <dbReference type="NCBI Taxonomy" id="48709"/>
    <lineage>
        <taxon>Eukaryota</taxon>
        <taxon>Metazoa</taxon>
        <taxon>Ecdysozoa</taxon>
        <taxon>Arthropoda</taxon>
        <taxon>Hexapoda</taxon>
        <taxon>Collembola</taxon>
        <taxon>Entomobryomorpha</taxon>
        <taxon>Entomobryoidea</taxon>
        <taxon>Orchesellidae</taxon>
        <taxon>Orchesellinae</taxon>
        <taxon>Orchesella</taxon>
    </lineage>
</organism>
<name>A0A1D2M667_ORCCI</name>
<evidence type="ECO:0000313" key="1">
    <source>
        <dbReference type="EMBL" id="ODM88414.1"/>
    </source>
</evidence>
<protein>
    <submittedName>
        <fullName evidence="1">Uncharacterized protein</fullName>
    </submittedName>
</protein>
<proteinExistence type="predicted"/>
<reference evidence="1 2" key="1">
    <citation type="journal article" date="2016" name="Genome Biol. Evol.">
        <title>Gene Family Evolution Reflects Adaptation to Soil Environmental Stressors in the Genome of the Collembolan Orchesella cincta.</title>
        <authorList>
            <person name="Faddeeva-Vakhrusheva A."/>
            <person name="Derks M.F."/>
            <person name="Anvar S.Y."/>
            <person name="Agamennone V."/>
            <person name="Suring W."/>
            <person name="Smit S."/>
            <person name="van Straalen N.M."/>
            <person name="Roelofs D."/>
        </authorList>
    </citation>
    <scope>NUCLEOTIDE SEQUENCE [LARGE SCALE GENOMIC DNA]</scope>
    <source>
        <tissue evidence="1">Mixed pool</tissue>
    </source>
</reference>
<gene>
    <name evidence="1" type="ORF">Ocin01_18266</name>
</gene>
<accession>A0A1D2M667</accession>
<dbReference type="AlphaFoldDB" id="A0A1D2M667"/>
<dbReference type="Proteomes" id="UP000094527">
    <property type="component" value="Unassembled WGS sequence"/>
</dbReference>
<evidence type="ECO:0000313" key="2">
    <source>
        <dbReference type="Proteomes" id="UP000094527"/>
    </source>
</evidence>
<keyword evidence="2" id="KW-1185">Reference proteome</keyword>
<sequence>MIKFESGALNTTFLLDDHGTHDSDYNLLQSF</sequence>